<dbReference type="GO" id="GO:0020037">
    <property type="term" value="F:heme binding"/>
    <property type="evidence" value="ECO:0007669"/>
    <property type="project" value="InterPro"/>
</dbReference>
<dbReference type="SUPFAM" id="SSF48264">
    <property type="entry name" value="Cytochrome P450"/>
    <property type="match status" value="1"/>
</dbReference>
<dbReference type="GO" id="GO:0004497">
    <property type="term" value="F:monooxygenase activity"/>
    <property type="evidence" value="ECO:0007669"/>
    <property type="project" value="InterPro"/>
</dbReference>
<dbReference type="Pfam" id="PF00067">
    <property type="entry name" value="p450"/>
    <property type="match status" value="1"/>
</dbReference>
<dbReference type="Proteomes" id="UP000030653">
    <property type="component" value="Unassembled WGS sequence"/>
</dbReference>
<accession>M5GEA4</accession>
<evidence type="ECO:0000313" key="2">
    <source>
        <dbReference type="Proteomes" id="UP000030653"/>
    </source>
</evidence>
<dbReference type="OrthoDB" id="1470350at2759"/>
<dbReference type="HOGENOM" id="CLU_076688_1_0_1"/>
<reference evidence="1 2" key="1">
    <citation type="journal article" date="2012" name="Science">
        <title>The Paleozoic origin of enzymatic lignin decomposition reconstructed from 31 fungal genomes.</title>
        <authorList>
            <person name="Floudas D."/>
            <person name="Binder M."/>
            <person name="Riley R."/>
            <person name="Barry K."/>
            <person name="Blanchette R.A."/>
            <person name="Henrissat B."/>
            <person name="Martinez A.T."/>
            <person name="Otillar R."/>
            <person name="Spatafora J.W."/>
            <person name="Yadav J.S."/>
            <person name="Aerts A."/>
            <person name="Benoit I."/>
            <person name="Boyd A."/>
            <person name="Carlson A."/>
            <person name="Copeland A."/>
            <person name="Coutinho P.M."/>
            <person name="de Vries R.P."/>
            <person name="Ferreira P."/>
            <person name="Findley K."/>
            <person name="Foster B."/>
            <person name="Gaskell J."/>
            <person name="Glotzer D."/>
            <person name="Gorecki P."/>
            <person name="Heitman J."/>
            <person name="Hesse C."/>
            <person name="Hori C."/>
            <person name="Igarashi K."/>
            <person name="Jurgens J.A."/>
            <person name="Kallen N."/>
            <person name="Kersten P."/>
            <person name="Kohler A."/>
            <person name="Kuees U."/>
            <person name="Kumar T.K.A."/>
            <person name="Kuo A."/>
            <person name="LaButti K."/>
            <person name="Larrondo L.F."/>
            <person name="Lindquist E."/>
            <person name="Ling A."/>
            <person name="Lombard V."/>
            <person name="Lucas S."/>
            <person name="Lundell T."/>
            <person name="Martin R."/>
            <person name="McLaughlin D.J."/>
            <person name="Morgenstern I."/>
            <person name="Morin E."/>
            <person name="Murat C."/>
            <person name="Nagy L.G."/>
            <person name="Nolan M."/>
            <person name="Ohm R.A."/>
            <person name="Patyshakuliyeva A."/>
            <person name="Rokas A."/>
            <person name="Ruiz-Duenas F.J."/>
            <person name="Sabat G."/>
            <person name="Salamov A."/>
            <person name="Samejima M."/>
            <person name="Schmutz J."/>
            <person name="Slot J.C."/>
            <person name="St John F."/>
            <person name="Stenlid J."/>
            <person name="Sun H."/>
            <person name="Sun S."/>
            <person name="Syed K."/>
            <person name="Tsang A."/>
            <person name="Wiebenga A."/>
            <person name="Young D."/>
            <person name="Pisabarro A."/>
            <person name="Eastwood D.C."/>
            <person name="Martin F."/>
            <person name="Cullen D."/>
            <person name="Grigoriev I.V."/>
            <person name="Hibbett D.S."/>
        </authorList>
    </citation>
    <scope>NUCLEOTIDE SEQUENCE [LARGE SCALE GENOMIC DNA]</scope>
    <source>
        <strain evidence="1 2">DJM-731 SS1</strain>
    </source>
</reference>
<dbReference type="GeneID" id="63682865"/>
<name>M5GEA4_DACPD</name>
<dbReference type="InterPro" id="IPR001128">
    <property type="entry name" value="Cyt_P450"/>
</dbReference>
<dbReference type="InterPro" id="IPR036396">
    <property type="entry name" value="Cyt_P450_sf"/>
</dbReference>
<dbReference type="AlphaFoldDB" id="M5GEA4"/>
<gene>
    <name evidence="1" type="ORF">DACRYDRAFT_103712</name>
</gene>
<keyword evidence="2" id="KW-1185">Reference proteome</keyword>
<evidence type="ECO:0000313" key="1">
    <source>
        <dbReference type="EMBL" id="EJU05217.1"/>
    </source>
</evidence>
<protein>
    <submittedName>
        <fullName evidence="1">Cytochrome P450</fullName>
    </submittedName>
</protein>
<organism evidence="1 2">
    <name type="scientific">Dacryopinax primogenitus (strain DJM 731)</name>
    <name type="common">Brown rot fungus</name>
    <dbReference type="NCBI Taxonomy" id="1858805"/>
    <lineage>
        <taxon>Eukaryota</taxon>
        <taxon>Fungi</taxon>
        <taxon>Dikarya</taxon>
        <taxon>Basidiomycota</taxon>
        <taxon>Agaricomycotina</taxon>
        <taxon>Dacrymycetes</taxon>
        <taxon>Dacrymycetales</taxon>
        <taxon>Dacrymycetaceae</taxon>
        <taxon>Dacryopinax</taxon>
    </lineage>
</organism>
<proteinExistence type="predicted"/>
<dbReference type="RefSeq" id="XP_040632111.1">
    <property type="nucleotide sequence ID" value="XM_040767803.1"/>
</dbReference>
<dbReference type="GO" id="GO:0016705">
    <property type="term" value="F:oxidoreductase activity, acting on paired donors, with incorporation or reduction of molecular oxygen"/>
    <property type="evidence" value="ECO:0007669"/>
    <property type="project" value="InterPro"/>
</dbReference>
<dbReference type="EMBL" id="JH795856">
    <property type="protein sequence ID" value="EJU05217.1"/>
    <property type="molecule type" value="Genomic_DNA"/>
</dbReference>
<sequence length="177" mass="19924">MASKTIPSPPALPILGHAGRGVYDPTQAVKSFNLLEKKYGEIVRLNFLGTNVILCSSQRLANELCDEKRFYKDLRGAPLELLRNAIGDGLLTAYYGEESWGIAHRILMPALGPLSILAMFPSMLDINSQLLKWERFGSDVAFDPTEEFSRLTFDTIALCMMSYRFNSFYHEHLSSKL</sequence>
<dbReference type="Gene3D" id="1.10.630.10">
    <property type="entry name" value="Cytochrome P450"/>
    <property type="match status" value="1"/>
</dbReference>
<dbReference type="STRING" id="1858805.M5GEA4"/>
<dbReference type="OMA" id="VIANSYR"/>
<dbReference type="GO" id="GO:0005506">
    <property type="term" value="F:iron ion binding"/>
    <property type="evidence" value="ECO:0007669"/>
    <property type="project" value="InterPro"/>
</dbReference>